<dbReference type="AlphaFoldDB" id="A0A4S4M0Z2"/>
<sequence length="161" mass="17443">MWIRNRGPNIHRGIAVSASHRYGPNLNLPYGLPARDKPSTKTGHIRDDVIVADESEPSADIPSGPKGILVDIAEDLGLPTTFPLRPAAQAQKDLLEGLPEETGTSTGQGKDYTRKLDRDEVRGVWLALGALAGAWVAGGLLRKESQFAEHAVEEHEAQQHD</sequence>
<protein>
    <submittedName>
        <fullName evidence="1">Uncharacterized protein</fullName>
    </submittedName>
</protein>
<organism evidence="1 2">
    <name type="scientific">Bondarzewia mesenterica</name>
    <dbReference type="NCBI Taxonomy" id="1095465"/>
    <lineage>
        <taxon>Eukaryota</taxon>
        <taxon>Fungi</taxon>
        <taxon>Dikarya</taxon>
        <taxon>Basidiomycota</taxon>
        <taxon>Agaricomycotina</taxon>
        <taxon>Agaricomycetes</taxon>
        <taxon>Russulales</taxon>
        <taxon>Bondarzewiaceae</taxon>
        <taxon>Bondarzewia</taxon>
    </lineage>
</organism>
<proteinExistence type="predicted"/>
<reference evidence="1 2" key="1">
    <citation type="submission" date="2019-02" db="EMBL/GenBank/DDBJ databases">
        <title>Genome sequencing of the rare red list fungi Bondarzewia mesenterica.</title>
        <authorList>
            <person name="Buettner E."/>
            <person name="Kellner H."/>
        </authorList>
    </citation>
    <scope>NUCLEOTIDE SEQUENCE [LARGE SCALE GENOMIC DNA]</scope>
    <source>
        <strain evidence="1 2">DSM 108281</strain>
    </source>
</reference>
<dbReference type="Proteomes" id="UP000310158">
    <property type="component" value="Unassembled WGS sequence"/>
</dbReference>
<gene>
    <name evidence="1" type="ORF">EW146_g3082</name>
</gene>
<name>A0A4S4M0Z2_9AGAM</name>
<dbReference type="EMBL" id="SGPL01000096">
    <property type="protein sequence ID" value="THH17811.1"/>
    <property type="molecule type" value="Genomic_DNA"/>
</dbReference>
<evidence type="ECO:0000313" key="1">
    <source>
        <dbReference type="EMBL" id="THH17811.1"/>
    </source>
</evidence>
<evidence type="ECO:0000313" key="2">
    <source>
        <dbReference type="Proteomes" id="UP000310158"/>
    </source>
</evidence>
<accession>A0A4S4M0Z2</accession>
<comment type="caution">
    <text evidence="1">The sequence shown here is derived from an EMBL/GenBank/DDBJ whole genome shotgun (WGS) entry which is preliminary data.</text>
</comment>
<keyword evidence="2" id="KW-1185">Reference proteome</keyword>